<feature type="compositionally biased region" description="Basic and acidic residues" evidence="1">
    <location>
        <begin position="51"/>
        <end position="61"/>
    </location>
</feature>
<proteinExistence type="predicted"/>
<feature type="region of interest" description="Disordered" evidence="1">
    <location>
        <begin position="314"/>
        <end position="417"/>
    </location>
</feature>
<feature type="compositionally biased region" description="Basic residues" evidence="1">
    <location>
        <begin position="175"/>
        <end position="184"/>
    </location>
</feature>
<feature type="non-terminal residue" evidence="2">
    <location>
        <position position="443"/>
    </location>
</feature>
<reference evidence="2" key="1">
    <citation type="submission" date="2020-02" db="EMBL/GenBank/DDBJ databases">
        <authorList>
            <person name="Meier V. D."/>
        </authorList>
    </citation>
    <scope>NUCLEOTIDE SEQUENCE</scope>
    <source>
        <strain evidence="2">AVDCRST_MAG39</strain>
    </source>
</reference>
<accession>A0A6J4SGN3</accession>
<feature type="compositionally biased region" description="Basic residues" evidence="1">
    <location>
        <begin position="378"/>
        <end position="408"/>
    </location>
</feature>
<evidence type="ECO:0000313" key="2">
    <source>
        <dbReference type="EMBL" id="CAA9491843.1"/>
    </source>
</evidence>
<protein>
    <submittedName>
        <fullName evidence="2">Homolog of fucose/glucose/galactose permeases</fullName>
    </submittedName>
</protein>
<dbReference type="EMBL" id="CADCVW010000035">
    <property type="protein sequence ID" value="CAA9491843.1"/>
    <property type="molecule type" value="Genomic_DNA"/>
</dbReference>
<feature type="region of interest" description="Disordered" evidence="1">
    <location>
        <begin position="136"/>
        <end position="266"/>
    </location>
</feature>
<gene>
    <name evidence="2" type="ORF">AVDCRST_MAG39-827</name>
</gene>
<feature type="non-terminal residue" evidence="2">
    <location>
        <position position="1"/>
    </location>
</feature>
<dbReference type="AlphaFoldDB" id="A0A6J4SGN3"/>
<sequence>GFGPDERAGRGNRPVLDRSLPERAQGRGRSGRRRAGPAAVRVRLVLHLRRDHQPQRRDHPQAEGAVHAQLHPSDADPVLLLHRLSGDRRAGGEARQADRLHAGRRGGARHHAARLPAVHSRLADRDLRLVPLRAVRAGERGSHRPGGRQPADLASRAAAHRTQPPDLRPSVQFVGHHRVSHRRLHPDPRQPRRRHRRRAHRPGAGRLSHRREPGDRQRLPRPRRRLSGGRDRRVAVPRPAPGQGASRAEFGPRRLRPARPRPLRPGRAVHLPLRRRGGLHRVADRQLPPAAGRARARRAVGWQAHRALLGRRDGRPLHRFGGAPGGEPWQGAGLRRRRRRRADPALGGHDRNGFRLQPAGGGADELHHVPDHLQPGLRRARQPRGRRVGDHQRRHLRRRGGAARHRRAGGRDGQLGDGHAAARALLLGDPGLRRLRAPAARAV</sequence>
<feature type="region of interest" description="Disordered" evidence="1">
    <location>
        <begin position="87"/>
        <end position="119"/>
    </location>
</feature>
<feature type="compositionally biased region" description="Basic and acidic residues" evidence="1">
    <location>
        <begin position="87"/>
        <end position="101"/>
    </location>
</feature>
<organism evidence="2">
    <name type="scientific">uncultured Sphingomonadaceae bacterium</name>
    <dbReference type="NCBI Taxonomy" id="169976"/>
    <lineage>
        <taxon>Bacteria</taxon>
        <taxon>Pseudomonadati</taxon>
        <taxon>Pseudomonadota</taxon>
        <taxon>Alphaproteobacteria</taxon>
        <taxon>Sphingomonadales</taxon>
        <taxon>Sphingomonadaceae</taxon>
        <taxon>environmental samples</taxon>
    </lineage>
</organism>
<feature type="region of interest" description="Disordered" evidence="1">
    <location>
        <begin position="1"/>
        <end position="74"/>
    </location>
</feature>
<feature type="compositionally biased region" description="Basic residues" evidence="1">
    <location>
        <begin position="102"/>
        <end position="113"/>
    </location>
</feature>
<evidence type="ECO:0000256" key="1">
    <source>
        <dbReference type="SAM" id="MobiDB-lite"/>
    </source>
</evidence>
<feature type="compositionally biased region" description="Basic and acidic residues" evidence="1">
    <location>
        <begin position="1"/>
        <end position="25"/>
    </location>
</feature>
<feature type="compositionally biased region" description="Basic residues" evidence="1">
    <location>
        <begin position="191"/>
        <end position="209"/>
    </location>
</feature>
<feature type="compositionally biased region" description="Basic residues" evidence="1">
    <location>
        <begin position="253"/>
        <end position="264"/>
    </location>
</feature>
<name>A0A6J4SGN3_9SPHN</name>